<reference evidence="2" key="1">
    <citation type="submission" date="2017-02" db="EMBL/GenBank/DDBJ databases">
        <authorList>
            <person name="Varghese N."/>
            <person name="Submissions S."/>
        </authorList>
    </citation>
    <scope>NUCLEOTIDE SEQUENCE [LARGE SCALE GENOMIC DNA]</scope>
    <source>
        <strain evidence="2">USBA 833</strain>
    </source>
</reference>
<dbReference type="Gene3D" id="1.10.4080.10">
    <property type="entry name" value="ADP-ribosylation/Crystallin J1"/>
    <property type="match status" value="1"/>
</dbReference>
<dbReference type="GO" id="GO:0016787">
    <property type="term" value="F:hydrolase activity"/>
    <property type="evidence" value="ECO:0007669"/>
    <property type="project" value="UniProtKB-KW"/>
</dbReference>
<name>A0A1T4XDC1_9CLOT</name>
<sequence>MHRYERILGGLFGVACGDALGGTLEFMSKDEIERRIKFIRNKI</sequence>
<dbReference type="InterPro" id="IPR036705">
    <property type="entry name" value="Ribosyl_crysJ1_sf"/>
</dbReference>
<evidence type="ECO:0000313" key="2">
    <source>
        <dbReference type="Proteomes" id="UP000190105"/>
    </source>
</evidence>
<dbReference type="EMBL" id="FUYH01000008">
    <property type="protein sequence ID" value="SKA87563.1"/>
    <property type="molecule type" value="Genomic_DNA"/>
</dbReference>
<dbReference type="Proteomes" id="UP000190105">
    <property type="component" value="Unassembled WGS sequence"/>
</dbReference>
<protein>
    <submittedName>
        <fullName evidence="1">ADP-ribosyl-[dinitrogen reductase] hydrolase</fullName>
    </submittedName>
</protein>
<proteinExistence type="predicted"/>
<keyword evidence="1" id="KW-0378">Hydrolase</keyword>
<accession>A0A1T4XDC1</accession>
<gene>
    <name evidence="1" type="ORF">SAMN05443428_10823</name>
</gene>
<dbReference type="InterPro" id="IPR005502">
    <property type="entry name" value="Ribosyl_crysJ1"/>
</dbReference>
<dbReference type="Pfam" id="PF03747">
    <property type="entry name" value="ADP_ribosyl_GH"/>
    <property type="match status" value="1"/>
</dbReference>
<dbReference type="AlphaFoldDB" id="A0A1T4XDC1"/>
<dbReference type="SUPFAM" id="SSF101478">
    <property type="entry name" value="ADP-ribosylglycohydrolase"/>
    <property type="match status" value="1"/>
</dbReference>
<keyword evidence="2" id="KW-1185">Reference proteome</keyword>
<organism evidence="1 2">
    <name type="scientific">Caloramator quimbayensis</name>
    <dbReference type="NCBI Taxonomy" id="1147123"/>
    <lineage>
        <taxon>Bacteria</taxon>
        <taxon>Bacillati</taxon>
        <taxon>Bacillota</taxon>
        <taxon>Clostridia</taxon>
        <taxon>Eubacteriales</taxon>
        <taxon>Clostridiaceae</taxon>
        <taxon>Caloramator</taxon>
    </lineage>
</organism>
<dbReference type="STRING" id="1147123.SAMN05443428_10823"/>
<evidence type="ECO:0000313" key="1">
    <source>
        <dbReference type="EMBL" id="SKA87563.1"/>
    </source>
</evidence>